<evidence type="ECO:0000256" key="5">
    <source>
        <dbReference type="ARBA" id="ARBA00022597"/>
    </source>
</evidence>
<comment type="similarity">
    <text evidence="2">Belongs to the SWEET sugar transporter family.</text>
</comment>
<dbReference type="WBParaSite" id="jg14817">
    <property type="protein sequence ID" value="jg14817"/>
    <property type="gene ID" value="jg14817"/>
</dbReference>
<evidence type="ECO:0000313" key="11">
    <source>
        <dbReference type="Proteomes" id="UP000887574"/>
    </source>
</evidence>
<proteinExistence type="inferred from homology"/>
<organism evidence="11 12">
    <name type="scientific">Ditylenchus dipsaci</name>
    <dbReference type="NCBI Taxonomy" id="166011"/>
    <lineage>
        <taxon>Eukaryota</taxon>
        <taxon>Metazoa</taxon>
        <taxon>Ecdysozoa</taxon>
        <taxon>Nematoda</taxon>
        <taxon>Chromadorea</taxon>
        <taxon>Rhabditida</taxon>
        <taxon>Tylenchina</taxon>
        <taxon>Tylenchomorpha</taxon>
        <taxon>Sphaerularioidea</taxon>
        <taxon>Anguinidae</taxon>
        <taxon>Anguininae</taxon>
        <taxon>Ditylenchus</taxon>
    </lineage>
</organism>
<dbReference type="Gene3D" id="1.20.1280.290">
    <property type="match status" value="2"/>
</dbReference>
<dbReference type="PANTHER" id="PTHR10791:SF245">
    <property type="entry name" value="SUGAR TRANSPORTER SWEET"/>
    <property type="match status" value="1"/>
</dbReference>
<sequence>MYLLFIGTPIFLLEFGRVIRMCCGTNGACCRVFSIVLGFDRWKRGLMYCLVSVPLFMPDVSNTSAKIAGCLLFITGALYSAKTCQKKKVKMYVLNSPSAGGMQQNNPITYNTTSTTPQLKAFQDSSNLACMKCGEVVVSKENCDYSSFLGRGRCGESSVSYGLSPTQCAQATVQCASDNTDTTADKNISVLGATVPSADGENVTSIQLIPQKAASSTSLILVCGEDSQWIVERQSDDSASKSAVKITNPAVMHCITGEDTNPPTSTLEPQPETGGDVVVQSVVKPTNPNFNAAALKDFLEKSTSAIVGNVKSLGETFRTFGSADIKPSSHSQVELLLLLLLVKTLPTISFSVNYYKMDLFGLYSIWLTIFSLCFTFLPLFVVKDWKARGSAEGFSSVGFVLPVLMMSCWCKFGLLTNDKMNIYLNAFNLFFFAFYILAFAYYQPKRKYLYGQLISLAVTLYAVFTYVNSHPSERQPDLMAAIAAATQIVGLAGGIYDIKRAISLQTTEYIPAAIQFGIFLLTVQWTIFGIWVGNYYMTVANIAGLAVNVVTLVLYVVYPPKTWVVPIFGVGGDEGKKKKI</sequence>
<evidence type="ECO:0000313" key="12">
    <source>
        <dbReference type="WBParaSite" id="jg14817"/>
    </source>
</evidence>
<dbReference type="PANTHER" id="PTHR10791">
    <property type="entry name" value="RAG1-ACTIVATING PROTEIN 1"/>
    <property type="match status" value="1"/>
</dbReference>
<evidence type="ECO:0000256" key="3">
    <source>
        <dbReference type="ARBA" id="ARBA00021741"/>
    </source>
</evidence>
<feature type="transmembrane region" description="Helical" evidence="10">
    <location>
        <begin position="449"/>
        <end position="467"/>
    </location>
</feature>
<feature type="transmembrane region" description="Helical" evidence="10">
    <location>
        <begin position="479"/>
        <end position="498"/>
    </location>
</feature>
<evidence type="ECO:0000256" key="10">
    <source>
        <dbReference type="SAM" id="Phobius"/>
    </source>
</evidence>
<dbReference type="Pfam" id="PF16054">
    <property type="entry name" value="TMEM72"/>
    <property type="match status" value="1"/>
</dbReference>
<keyword evidence="7" id="KW-0677">Repeat</keyword>
<comment type="subcellular location">
    <subcellularLocation>
        <location evidence="1">Endomembrane system</location>
        <topology evidence="1">Multi-pass membrane protein</topology>
    </subcellularLocation>
</comment>
<feature type="transmembrane region" description="Helical" evidence="10">
    <location>
        <begin position="510"/>
        <end position="532"/>
    </location>
</feature>
<keyword evidence="6 10" id="KW-0812">Transmembrane</keyword>
<dbReference type="GO" id="GO:0012505">
    <property type="term" value="C:endomembrane system"/>
    <property type="evidence" value="ECO:0007669"/>
    <property type="project" value="UniProtKB-SubCell"/>
</dbReference>
<keyword evidence="5" id="KW-0762">Sugar transport</keyword>
<keyword evidence="11" id="KW-1185">Reference proteome</keyword>
<evidence type="ECO:0000256" key="4">
    <source>
        <dbReference type="ARBA" id="ARBA00022448"/>
    </source>
</evidence>
<keyword evidence="8 10" id="KW-1133">Transmembrane helix</keyword>
<dbReference type="InterPro" id="IPR047664">
    <property type="entry name" value="SWEET"/>
</dbReference>
<feature type="transmembrane region" description="Helical" evidence="10">
    <location>
        <begin position="394"/>
        <end position="416"/>
    </location>
</feature>
<reference evidence="12" key="1">
    <citation type="submission" date="2022-11" db="UniProtKB">
        <authorList>
            <consortium name="WormBaseParasite"/>
        </authorList>
    </citation>
    <scope>IDENTIFICATION</scope>
</reference>
<keyword evidence="4" id="KW-0813">Transport</keyword>
<evidence type="ECO:0000256" key="9">
    <source>
        <dbReference type="ARBA" id="ARBA00023136"/>
    </source>
</evidence>
<dbReference type="InterPro" id="IPR004316">
    <property type="entry name" value="SWEET_rpt"/>
</dbReference>
<keyword evidence="9 10" id="KW-0472">Membrane</keyword>
<dbReference type="GO" id="GO:0051119">
    <property type="term" value="F:sugar transmembrane transporter activity"/>
    <property type="evidence" value="ECO:0007669"/>
    <property type="project" value="InterPro"/>
</dbReference>
<accession>A0A915D2D0</accession>
<name>A0A915D2D0_9BILA</name>
<feature type="transmembrane region" description="Helical" evidence="10">
    <location>
        <begin position="361"/>
        <end position="382"/>
    </location>
</feature>
<dbReference type="Pfam" id="PF03083">
    <property type="entry name" value="MtN3_slv"/>
    <property type="match status" value="2"/>
</dbReference>
<dbReference type="AlphaFoldDB" id="A0A915D2D0"/>
<evidence type="ECO:0000256" key="7">
    <source>
        <dbReference type="ARBA" id="ARBA00022737"/>
    </source>
</evidence>
<evidence type="ECO:0000256" key="1">
    <source>
        <dbReference type="ARBA" id="ARBA00004127"/>
    </source>
</evidence>
<evidence type="ECO:0000256" key="6">
    <source>
        <dbReference type="ARBA" id="ARBA00022692"/>
    </source>
</evidence>
<feature type="transmembrane region" description="Helical" evidence="10">
    <location>
        <begin position="538"/>
        <end position="558"/>
    </location>
</feature>
<evidence type="ECO:0000256" key="8">
    <source>
        <dbReference type="ARBA" id="ARBA00022989"/>
    </source>
</evidence>
<feature type="transmembrane region" description="Helical" evidence="10">
    <location>
        <begin position="422"/>
        <end position="442"/>
    </location>
</feature>
<dbReference type="Proteomes" id="UP000887574">
    <property type="component" value="Unplaced"/>
</dbReference>
<dbReference type="GO" id="GO:0016020">
    <property type="term" value="C:membrane"/>
    <property type="evidence" value="ECO:0007669"/>
    <property type="project" value="InterPro"/>
</dbReference>
<dbReference type="InterPro" id="IPR032055">
    <property type="entry name" value="TMEM72"/>
</dbReference>
<evidence type="ECO:0000256" key="2">
    <source>
        <dbReference type="ARBA" id="ARBA00007809"/>
    </source>
</evidence>
<protein>
    <recommendedName>
        <fullName evidence="3">Sugar transporter SWEET1</fullName>
    </recommendedName>
</protein>